<feature type="transmembrane region" description="Helical" evidence="1">
    <location>
        <begin position="210"/>
        <end position="230"/>
    </location>
</feature>
<dbReference type="EMBL" id="FOGW01000010">
    <property type="protein sequence ID" value="SER79248.1"/>
    <property type="molecule type" value="Genomic_DNA"/>
</dbReference>
<dbReference type="RefSeq" id="WP_074730547.1">
    <property type="nucleotide sequence ID" value="NZ_FOGW01000010.1"/>
</dbReference>
<feature type="transmembrane region" description="Helical" evidence="1">
    <location>
        <begin position="274"/>
        <end position="293"/>
    </location>
</feature>
<feature type="transmembrane region" description="Helical" evidence="1">
    <location>
        <begin position="131"/>
        <end position="152"/>
    </location>
</feature>
<keyword evidence="1" id="KW-0812">Transmembrane</keyword>
<evidence type="ECO:0000313" key="2">
    <source>
        <dbReference type="EMBL" id="SER79248.1"/>
    </source>
</evidence>
<dbReference type="Proteomes" id="UP000182471">
    <property type="component" value="Unassembled WGS sequence"/>
</dbReference>
<keyword evidence="1" id="KW-0472">Membrane</keyword>
<feature type="transmembrane region" description="Helical" evidence="1">
    <location>
        <begin position="79"/>
        <end position="105"/>
    </location>
</feature>
<name>A0A1H9S2U0_9FIRM</name>
<feature type="transmembrane region" description="Helical" evidence="1">
    <location>
        <begin position="16"/>
        <end position="36"/>
    </location>
</feature>
<evidence type="ECO:0000313" key="3">
    <source>
        <dbReference type="Proteomes" id="UP000182471"/>
    </source>
</evidence>
<gene>
    <name evidence="2" type="ORF">SAMN02910429_01112</name>
</gene>
<feature type="transmembrane region" description="Helical" evidence="1">
    <location>
        <begin position="159"/>
        <end position="185"/>
    </location>
</feature>
<protein>
    <submittedName>
        <fullName evidence="2">Uncharacterized protein</fullName>
    </submittedName>
</protein>
<reference evidence="3" key="1">
    <citation type="submission" date="2016-10" db="EMBL/GenBank/DDBJ databases">
        <authorList>
            <person name="Varghese N."/>
            <person name="Submissions S."/>
        </authorList>
    </citation>
    <scope>NUCLEOTIDE SEQUENCE [LARGE SCALE GENOMIC DNA]</scope>
    <source>
        <strain evidence="3">S1b</strain>
    </source>
</reference>
<proteinExistence type="predicted"/>
<keyword evidence="3" id="KW-1185">Reference proteome</keyword>
<keyword evidence="1" id="KW-1133">Transmembrane helix</keyword>
<organism evidence="2 3">
    <name type="scientific">Lachnobacterium bovis</name>
    <dbReference type="NCBI Taxonomy" id="140626"/>
    <lineage>
        <taxon>Bacteria</taxon>
        <taxon>Bacillati</taxon>
        <taxon>Bacillota</taxon>
        <taxon>Clostridia</taxon>
        <taxon>Lachnospirales</taxon>
        <taxon>Lachnospiraceae</taxon>
        <taxon>Lachnobacterium</taxon>
    </lineage>
</organism>
<accession>A0A1H9S2U0</accession>
<sequence length="531" mass="60752">MLRYFQLKGRGEETEIHAIVSLLLAIYCMIFSNELIGGMGGLPIWSGILLSYYIMRLVAKSKSNICHTLPIGSRKEVDYILCGYILIFMVSWGIVKIMVVASRMIGWSNLNGMSPGEYIDSIYGSSLFERWAYFIAWIIVAAFAISLFPLVVIKTKRFFMLYLLIDSGIFYVVCKVIIVTCGSFLPQKNRRMHIKTLLDYMLVCHMPRRLVATGIIGLMGIGLALIVLLVRKISHVIYAPSKVNTSNKKLKKIKEYIELSQEEKKAHKIKKLKITVSVLFAIFCLGVGLVKIGKIIKYNIQDEEGVSYVKVAECLTNDKAFGPICYKNKIYVPIDETFNFDKNGGKPLGYLGYKGQNCQTQLYKLTIGNMLYKNMNDDPKYKYCLEMSGADYNSYKRVDKVEKEAFYKQDKVFVLWDEDWINETSYGADKTGYTIIEKGFVERLVERFGKIKYNPNDFKSYDTYFTIRSYQESKSVNGSEIVNGNWVGCILVKNNKFYFGNYKNQITGIELKELLDILGGNINQPLKTIKK</sequence>
<feature type="transmembrane region" description="Helical" evidence="1">
    <location>
        <begin position="42"/>
        <end position="59"/>
    </location>
</feature>
<dbReference type="AlphaFoldDB" id="A0A1H9S2U0"/>
<evidence type="ECO:0000256" key="1">
    <source>
        <dbReference type="SAM" id="Phobius"/>
    </source>
</evidence>